<dbReference type="PRINTS" id="PR00133">
    <property type="entry name" value="GLHYDRLASE3"/>
</dbReference>
<organism evidence="7 8">
    <name type="scientific">Paenibacillus alginolyticus</name>
    <dbReference type="NCBI Taxonomy" id="59839"/>
    <lineage>
        <taxon>Bacteria</taxon>
        <taxon>Bacillati</taxon>
        <taxon>Bacillota</taxon>
        <taxon>Bacilli</taxon>
        <taxon>Bacillales</taxon>
        <taxon>Paenibacillaceae</taxon>
        <taxon>Paenibacillus</taxon>
    </lineage>
</organism>
<gene>
    <name evidence="7" type="ORF">M5X19_36160</name>
</gene>
<keyword evidence="8" id="KW-1185">Reference proteome</keyword>
<name>A0ABT4GPT8_9BACL</name>
<comment type="similarity">
    <text evidence="2">Belongs to the glycosyl hydrolase 3 family.</text>
</comment>
<dbReference type="Proteomes" id="UP001527099">
    <property type="component" value="Unassembled WGS sequence"/>
</dbReference>
<dbReference type="EMBL" id="JAMDMX010000218">
    <property type="protein sequence ID" value="MCY9698237.1"/>
    <property type="molecule type" value="Genomic_DNA"/>
</dbReference>
<comment type="catalytic activity">
    <reaction evidence="1">
        <text>Hydrolysis of terminal non-reducing N-acetyl-D-hexosamine residues in N-acetyl-beta-D-hexosaminides.</text>
        <dbReference type="EC" id="3.2.1.52"/>
    </reaction>
</comment>
<dbReference type="Pfam" id="PF00933">
    <property type="entry name" value="Glyco_hydro_3"/>
    <property type="match status" value="1"/>
</dbReference>
<evidence type="ECO:0000256" key="3">
    <source>
        <dbReference type="ARBA" id="ARBA00012663"/>
    </source>
</evidence>
<dbReference type="SUPFAM" id="SSF51445">
    <property type="entry name" value="(Trans)glycosidases"/>
    <property type="match status" value="1"/>
</dbReference>
<reference evidence="7 8" key="1">
    <citation type="submission" date="2022-05" db="EMBL/GenBank/DDBJ databases">
        <title>Genome Sequencing of Bee-Associated Microbes.</title>
        <authorList>
            <person name="Dunlap C."/>
        </authorList>
    </citation>
    <scope>NUCLEOTIDE SEQUENCE [LARGE SCALE GENOMIC DNA]</scope>
    <source>
        <strain evidence="7 8">NRRL B-14421</strain>
    </source>
</reference>
<accession>A0ABT4GPT8</accession>
<comment type="caution">
    <text evidence="7">The sequence shown here is derived from an EMBL/GenBank/DDBJ whole genome shotgun (WGS) entry which is preliminary data.</text>
</comment>
<evidence type="ECO:0000313" key="7">
    <source>
        <dbReference type="EMBL" id="MCY9698237.1"/>
    </source>
</evidence>
<dbReference type="InterPro" id="IPR036962">
    <property type="entry name" value="Glyco_hydro_3_N_sf"/>
</dbReference>
<dbReference type="InterPro" id="IPR050226">
    <property type="entry name" value="NagZ_Beta-hexosaminidase"/>
</dbReference>
<evidence type="ECO:0000256" key="1">
    <source>
        <dbReference type="ARBA" id="ARBA00001231"/>
    </source>
</evidence>
<dbReference type="RefSeq" id="WP_268618702.1">
    <property type="nucleotide sequence ID" value="NZ_JAMDMX010000218.1"/>
</dbReference>
<proteinExistence type="inferred from homology"/>
<dbReference type="PANTHER" id="PTHR30480">
    <property type="entry name" value="BETA-HEXOSAMINIDASE-RELATED"/>
    <property type="match status" value="1"/>
</dbReference>
<dbReference type="EC" id="3.2.1.52" evidence="3"/>
<keyword evidence="5" id="KW-0326">Glycosidase</keyword>
<evidence type="ECO:0000256" key="5">
    <source>
        <dbReference type="ARBA" id="ARBA00023295"/>
    </source>
</evidence>
<sequence length="512" mass="56177">MLGILAAMSLEEKVGQLFTLTNRGTELSERTRRLVVERKVGGIFLDMDSLVDPEQVRTLTDELQQAAIGAGRGIPLFISADYVAGAGCKLQGGAVHFPKNKALGVSGDVNLAYESGRITAEESLAMGVNFNYSPVVDININPDNPVIGTHSFGEDPELVAELACSVISGYQDHGLIATAKHFPGHGDTNVDSHLALPVLSFQSERLENFELAPFRKAISAGVEAVMVGHIAVPAWDSSLRPASLSKEITTGWLRNKLGFPGLIVTDGLSMKGVTARYSLPDACILALEAGADILLATGKTPEEEDAMVEAVIKAVKTGRISIERIEESVTRILEAKQKYGLNREKMETKLLTDRGRYEANPHHEEVSLKLAKKAVTPIHGMKPIFTVDRDHTKEWCLLWDRQTELFRNQLCMDAGFAKEKRLESYKEVVEAMNSCGSAPLLISLTYNKLMNPEVLSEVNRMARERKNVILVHFGSNYDLRHLPDVPALLMYDRAPSLQQAAVDYLMGKELGI</sequence>
<evidence type="ECO:0000259" key="6">
    <source>
        <dbReference type="Pfam" id="PF00933"/>
    </source>
</evidence>
<evidence type="ECO:0000313" key="8">
    <source>
        <dbReference type="Proteomes" id="UP001527099"/>
    </source>
</evidence>
<feature type="domain" description="Glycoside hydrolase family 3 N-terminal" evidence="6">
    <location>
        <begin position="10"/>
        <end position="334"/>
    </location>
</feature>
<dbReference type="Gene3D" id="3.20.20.300">
    <property type="entry name" value="Glycoside hydrolase, family 3, N-terminal domain"/>
    <property type="match status" value="1"/>
</dbReference>
<dbReference type="PANTHER" id="PTHR30480:SF13">
    <property type="entry name" value="BETA-HEXOSAMINIDASE"/>
    <property type="match status" value="1"/>
</dbReference>
<keyword evidence="4" id="KW-0378">Hydrolase</keyword>
<protein>
    <recommendedName>
        <fullName evidence="3">beta-N-acetylhexosaminidase</fullName>
        <ecNumber evidence="3">3.2.1.52</ecNumber>
    </recommendedName>
</protein>
<dbReference type="InterPro" id="IPR001764">
    <property type="entry name" value="Glyco_hydro_3_N"/>
</dbReference>
<evidence type="ECO:0000256" key="4">
    <source>
        <dbReference type="ARBA" id="ARBA00022801"/>
    </source>
</evidence>
<evidence type="ECO:0000256" key="2">
    <source>
        <dbReference type="ARBA" id="ARBA00005336"/>
    </source>
</evidence>
<dbReference type="InterPro" id="IPR017853">
    <property type="entry name" value="GH"/>
</dbReference>